<comment type="cofactor">
    <cofactor evidence="1">
        <name>FMN</name>
        <dbReference type="ChEBI" id="CHEBI:58210"/>
    </cofactor>
</comment>
<feature type="binding site" evidence="7">
    <location>
        <begin position="293"/>
        <end position="294"/>
    </location>
    <ligand>
        <name>FMN</name>
        <dbReference type="ChEBI" id="CHEBI:58210"/>
    </ligand>
</feature>
<feature type="active site" description="Proton acceptor" evidence="6">
    <location>
        <position position="239"/>
    </location>
</feature>
<sequence length="342" mass="37313">MDPINVFEYEALAKQLMDPVYWDYYAGGSDDEVTLQVNRTDFNRIRLRPRMLVDVSHCDTRTTVLGQLIEMPIMVAPTALHGLGHTEGEYATAQGAGAAGTLMTASTESTRTLEEIAQAASGPLWFQLYIFHSLKLAAELVRRAEAAGYQAIVVTVDLPILGNRERSKRHTISIPLSALKEMVTGVEEEELRREPMTWETIDWLRSITHLPILLKGILTAEDAVLALEHGVDGIIVSNHGGRQLDGAVSSIEALPEIVEAVGGRCEVYMDGGIRRGTDVLKALALGARAVLVGRPILWGLAVDGSKGVQQVLKILQTELERAMKLAGCPTVASINRALVKWT</sequence>
<keyword evidence="2 7" id="KW-0285">Flavoprotein</keyword>
<proteinExistence type="inferred from homology"/>
<keyword evidence="3 7" id="KW-0288">FMN</keyword>
<dbReference type="PANTHER" id="PTHR10578:SF107">
    <property type="entry name" value="2-HYDROXYACID OXIDASE 1"/>
    <property type="match status" value="1"/>
</dbReference>
<dbReference type="PROSITE" id="PS51349">
    <property type="entry name" value="FMN_HYDROXY_ACID_DH_2"/>
    <property type="match status" value="1"/>
</dbReference>
<dbReference type="OrthoDB" id="9770452at2"/>
<dbReference type="PANTHER" id="PTHR10578">
    <property type="entry name" value="S -2-HYDROXY-ACID OXIDASE-RELATED"/>
    <property type="match status" value="1"/>
</dbReference>
<feature type="binding site" evidence="7">
    <location>
        <begin position="77"/>
        <end position="79"/>
    </location>
    <ligand>
        <name>FMN</name>
        <dbReference type="ChEBI" id="CHEBI:58210"/>
    </ligand>
</feature>
<dbReference type="SUPFAM" id="SSF51395">
    <property type="entry name" value="FMN-linked oxidoreductases"/>
    <property type="match status" value="1"/>
</dbReference>
<feature type="binding site" evidence="7">
    <location>
        <position position="242"/>
    </location>
    <ligand>
        <name>glyoxylate</name>
        <dbReference type="ChEBI" id="CHEBI:36655"/>
    </ligand>
</feature>
<dbReference type="EMBL" id="BIFT01000001">
    <property type="protein sequence ID" value="GCE26569.1"/>
    <property type="molecule type" value="Genomic_DNA"/>
</dbReference>
<evidence type="ECO:0000256" key="3">
    <source>
        <dbReference type="ARBA" id="ARBA00022643"/>
    </source>
</evidence>
<evidence type="ECO:0000313" key="9">
    <source>
        <dbReference type="EMBL" id="GCE26569.1"/>
    </source>
</evidence>
<protein>
    <submittedName>
        <fullName evidence="9">Alpha-hydroxy-acid oxidizing enzyme</fullName>
    </submittedName>
</protein>
<dbReference type="Proteomes" id="UP000287171">
    <property type="component" value="Unassembled WGS sequence"/>
</dbReference>
<evidence type="ECO:0000313" key="10">
    <source>
        <dbReference type="Proteomes" id="UP000287171"/>
    </source>
</evidence>
<feature type="binding site" evidence="7">
    <location>
        <position position="239"/>
    </location>
    <ligand>
        <name>glyoxylate</name>
        <dbReference type="ChEBI" id="CHEBI:36655"/>
    </ligand>
</feature>
<dbReference type="Gene3D" id="3.20.20.70">
    <property type="entry name" value="Aldolase class I"/>
    <property type="match status" value="1"/>
</dbReference>
<dbReference type="FunFam" id="3.20.20.70:FF:000056">
    <property type="entry name" value="hydroxyacid oxidase 2"/>
    <property type="match status" value="1"/>
</dbReference>
<feature type="domain" description="FMN hydroxy acid dehydrogenase" evidence="8">
    <location>
        <begin position="1"/>
        <end position="342"/>
    </location>
</feature>
<feature type="binding site" evidence="7">
    <location>
        <position position="106"/>
    </location>
    <ligand>
        <name>FMN</name>
        <dbReference type="ChEBI" id="CHEBI:58210"/>
    </ligand>
</feature>
<dbReference type="GO" id="GO:0010181">
    <property type="term" value="F:FMN binding"/>
    <property type="evidence" value="ECO:0007669"/>
    <property type="project" value="InterPro"/>
</dbReference>
<feature type="binding site" evidence="7">
    <location>
        <position position="215"/>
    </location>
    <ligand>
        <name>FMN</name>
        <dbReference type="ChEBI" id="CHEBI:58210"/>
    </ligand>
</feature>
<dbReference type="Pfam" id="PF01070">
    <property type="entry name" value="FMN_dh"/>
    <property type="match status" value="1"/>
</dbReference>
<evidence type="ECO:0000259" key="8">
    <source>
        <dbReference type="PROSITE" id="PS51349"/>
    </source>
</evidence>
<keyword evidence="4" id="KW-0560">Oxidoreductase</keyword>
<dbReference type="GO" id="GO:0016491">
    <property type="term" value="F:oxidoreductase activity"/>
    <property type="evidence" value="ECO:0007669"/>
    <property type="project" value="UniProtKB-KW"/>
</dbReference>
<dbReference type="InterPro" id="IPR037396">
    <property type="entry name" value="FMN_HAD"/>
</dbReference>
<dbReference type="RefSeq" id="WP_126627006.1">
    <property type="nucleotide sequence ID" value="NZ_BIFT01000001.1"/>
</dbReference>
<dbReference type="InterPro" id="IPR013785">
    <property type="entry name" value="Aldolase_TIM"/>
</dbReference>
<dbReference type="InterPro" id="IPR012133">
    <property type="entry name" value="Alpha-hydoxy_acid_DH_FMN"/>
</dbReference>
<dbReference type="InterPro" id="IPR008259">
    <property type="entry name" value="FMN_hydac_DH_AS"/>
</dbReference>
<evidence type="ECO:0000256" key="5">
    <source>
        <dbReference type="ARBA" id="ARBA00024042"/>
    </source>
</evidence>
<evidence type="ECO:0000256" key="2">
    <source>
        <dbReference type="ARBA" id="ARBA00022630"/>
    </source>
</evidence>
<feature type="binding site" evidence="7">
    <location>
        <position position="129"/>
    </location>
    <ligand>
        <name>glyoxylate</name>
        <dbReference type="ChEBI" id="CHEBI:36655"/>
    </ligand>
</feature>
<name>A0A402B5E5_9CHLR</name>
<keyword evidence="10" id="KW-1185">Reference proteome</keyword>
<feature type="binding site" evidence="7">
    <location>
        <position position="24"/>
    </location>
    <ligand>
        <name>glyoxylate</name>
        <dbReference type="ChEBI" id="CHEBI:36655"/>
    </ligand>
</feature>
<dbReference type="CDD" id="cd02809">
    <property type="entry name" value="alpha_hydroxyacid_oxid_FMN"/>
    <property type="match status" value="1"/>
</dbReference>
<reference evidence="10" key="1">
    <citation type="submission" date="2018-12" db="EMBL/GenBank/DDBJ databases">
        <title>Tengunoibacter tsumagoiensis gen. nov., sp. nov., Dictyobacter kobayashii sp. nov., D. alpinus sp. nov., and D. joshuensis sp. nov. and description of Dictyobacteraceae fam. nov. within the order Ktedonobacterales isolated from Tengu-no-mugimeshi.</title>
        <authorList>
            <person name="Wang C.M."/>
            <person name="Zheng Y."/>
            <person name="Sakai Y."/>
            <person name="Toyoda A."/>
            <person name="Minakuchi Y."/>
            <person name="Abe K."/>
            <person name="Yokota A."/>
            <person name="Yabe S."/>
        </authorList>
    </citation>
    <scope>NUCLEOTIDE SEQUENCE [LARGE SCALE GENOMIC DNA]</scope>
    <source>
        <strain evidence="10">Uno16</strain>
    </source>
</reference>
<feature type="binding site" evidence="7">
    <location>
        <position position="127"/>
    </location>
    <ligand>
        <name>FMN</name>
        <dbReference type="ChEBI" id="CHEBI:58210"/>
    </ligand>
</feature>
<dbReference type="PROSITE" id="PS00557">
    <property type="entry name" value="FMN_HYDROXY_ACID_DH_1"/>
    <property type="match status" value="1"/>
</dbReference>
<comment type="similarity">
    <text evidence="5">Belongs to the FMN-dependent alpha-hydroxy acid dehydrogenase family.</text>
</comment>
<feature type="binding site" evidence="7">
    <location>
        <position position="237"/>
    </location>
    <ligand>
        <name>FMN</name>
        <dbReference type="ChEBI" id="CHEBI:58210"/>
    </ligand>
</feature>
<feature type="binding site" evidence="7">
    <location>
        <position position="155"/>
    </location>
    <ligand>
        <name>FMN</name>
        <dbReference type="ChEBI" id="CHEBI:58210"/>
    </ligand>
</feature>
<dbReference type="InterPro" id="IPR000262">
    <property type="entry name" value="FMN-dep_DH"/>
</dbReference>
<dbReference type="PIRSF" id="PIRSF000138">
    <property type="entry name" value="Al-hdrx_acd_dh"/>
    <property type="match status" value="1"/>
</dbReference>
<accession>A0A402B5E5</accession>
<evidence type="ECO:0000256" key="7">
    <source>
        <dbReference type="PIRSR" id="PIRSR000138-2"/>
    </source>
</evidence>
<feature type="binding site" evidence="7">
    <location>
        <begin position="270"/>
        <end position="274"/>
    </location>
    <ligand>
        <name>FMN</name>
        <dbReference type="ChEBI" id="CHEBI:58210"/>
    </ligand>
</feature>
<evidence type="ECO:0000256" key="4">
    <source>
        <dbReference type="ARBA" id="ARBA00023002"/>
    </source>
</evidence>
<feature type="binding site" evidence="7">
    <location>
        <position position="164"/>
    </location>
    <ligand>
        <name>glyoxylate</name>
        <dbReference type="ChEBI" id="CHEBI:36655"/>
    </ligand>
</feature>
<organism evidence="9 10">
    <name type="scientific">Dictyobacter alpinus</name>
    <dbReference type="NCBI Taxonomy" id="2014873"/>
    <lineage>
        <taxon>Bacteria</taxon>
        <taxon>Bacillati</taxon>
        <taxon>Chloroflexota</taxon>
        <taxon>Ktedonobacteria</taxon>
        <taxon>Ktedonobacterales</taxon>
        <taxon>Dictyobacteraceae</taxon>
        <taxon>Dictyobacter</taxon>
    </lineage>
</organism>
<dbReference type="AlphaFoldDB" id="A0A402B5E5"/>
<comment type="caution">
    <text evidence="9">The sequence shown here is derived from an EMBL/GenBank/DDBJ whole genome shotgun (WGS) entry which is preliminary data.</text>
</comment>
<evidence type="ECO:0000256" key="1">
    <source>
        <dbReference type="ARBA" id="ARBA00001917"/>
    </source>
</evidence>
<evidence type="ECO:0000256" key="6">
    <source>
        <dbReference type="PIRSR" id="PIRSR000138-1"/>
    </source>
</evidence>
<gene>
    <name evidence="9" type="ORF">KDA_20530</name>
</gene>
<dbReference type="GO" id="GO:0005737">
    <property type="term" value="C:cytoplasm"/>
    <property type="evidence" value="ECO:0007669"/>
    <property type="project" value="UniProtKB-ARBA"/>
</dbReference>